<dbReference type="PANTHER" id="PTHR31836:SF21">
    <property type="entry name" value="EXPANSIN-LIKE PROTEIN 7"/>
    <property type="match status" value="1"/>
</dbReference>
<dbReference type="InterPro" id="IPR009009">
    <property type="entry name" value="RlpA-like_DPBB"/>
</dbReference>
<feature type="signal peptide" evidence="2">
    <location>
        <begin position="1"/>
        <end position="25"/>
    </location>
</feature>
<evidence type="ECO:0000259" key="3">
    <source>
        <dbReference type="Pfam" id="PF03330"/>
    </source>
</evidence>
<dbReference type="Gene3D" id="2.60.40.760">
    <property type="entry name" value="Expansin, cellulose-binding-like domain"/>
    <property type="match status" value="1"/>
</dbReference>
<dbReference type="PANTHER" id="PTHR31836">
    <property type="match status" value="1"/>
</dbReference>
<dbReference type="InterPro" id="IPR036749">
    <property type="entry name" value="Expansin_CBD_sf"/>
</dbReference>
<evidence type="ECO:0000256" key="1">
    <source>
        <dbReference type="ARBA" id="ARBA00022729"/>
    </source>
</evidence>
<dbReference type="RefSeq" id="WP_026742526.1">
    <property type="nucleotide sequence ID" value="NZ_FNQS01000002.1"/>
</dbReference>
<dbReference type="EMBL" id="FNQS01000002">
    <property type="protein sequence ID" value="SEA04281.1"/>
    <property type="molecule type" value="Genomic_DNA"/>
</dbReference>
<dbReference type="CDD" id="cd22272">
    <property type="entry name" value="DPBB_EXLX1-like"/>
    <property type="match status" value="1"/>
</dbReference>
<dbReference type="AlphaFoldDB" id="A0A1H3XZM7"/>
<dbReference type="InterPro" id="IPR036908">
    <property type="entry name" value="RlpA-like_sf"/>
</dbReference>
<organism evidence="4 5">
    <name type="scientific">Lonsdalea quercina</name>
    <dbReference type="NCBI Taxonomy" id="71657"/>
    <lineage>
        <taxon>Bacteria</taxon>
        <taxon>Pseudomonadati</taxon>
        <taxon>Pseudomonadota</taxon>
        <taxon>Gammaproteobacteria</taxon>
        <taxon>Enterobacterales</taxon>
        <taxon>Pectobacteriaceae</taxon>
        <taxon>Lonsdalea</taxon>
    </lineage>
</organism>
<dbReference type="NCBIfam" id="NF041144">
    <property type="entry name" value="expansin_EXLX1"/>
    <property type="match status" value="1"/>
</dbReference>
<evidence type="ECO:0000256" key="2">
    <source>
        <dbReference type="SAM" id="SignalP"/>
    </source>
</evidence>
<dbReference type="Proteomes" id="UP000187280">
    <property type="component" value="Unassembled WGS sequence"/>
</dbReference>
<name>A0A1H3XZM7_9GAMM</name>
<feature type="domain" description="RlpA-like protein double-psi beta-barrel" evidence="3">
    <location>
        <begin position="65"/>
        <end position="128"/>
    </location>
</feature>
<reference evidence="4 5" key="1">
    <citation type="submission" date="2016-10" db="EMBL/GenBank/DDBJ databases">
        <authorList>
            <person name="de Groot N.N."/>
        </authorList>
    </citation>
    <scope>NUCLEOTIDE SEQUENCE [LARGE SCALE GENOMIC DNA]</scope>
    <source>
        <strain evidence="4 5">ATCC 29281</strain>
    </source>
</reference>
<dbReference type="SUPFAM" id="SSF49590">
    <property type="entry name" value="PHL pollen allergen"/>
    <property type="match status" value="1"/>
</dbReference>
<dbReference type="InterPro" id="IPR051477">
    <property type="entry name" value="Expansin_CellWall"/>
</dbReference>
<sequence length="232" mass="25249">MKIKTPLLIPLLISLSSTAFNNAHASWGINDVCQGYATATGSGYSGGALLLDPISSDMEITALNGNQLNYNGINAAMAGAYLKVTGPKGSTTVYVTDIYPEGGDCALDLSYNAFQKIGDVQDGIINIEWQLVEAPVSGNVIYRIKDGSNPYWAAVQVRNAKYPIIAMQYMKDNSWVTAPKMNYNHFILENLGNKVTKIKFTDIKGRQLEDVLPQMPESTSQAYMVIGNVQLP</sequence>
<keyword evidence="1 2" id="KW-0732">Signal</keyword>
<dbReference type="Gene3D" id="2.40.40.10">
    <property type="entry name" value="RlpA-like domain"/>
    <property type="match status" value="1"/>
</dbReference>
<dbReference type="STRING" id="71657.SAMN02982996_00816"/>
<proteinExistence type="predicted"/>
<dbReference type="eggNOG" id="COG4305">
    <property type="taxonomic scope" value="Bacteria"/>
</dbReference>
<evidence type="ECO:0000313" key="5">
    <source>
        <dbReference type="Proteomes" id="UP000187280"/>
    </source>
</evidence>
<evidence type="ECO:0000313" key="4">
    <source>
        <dbReference type="EMBL" id="SEA04281.1"/>
    </source>
</evidence>
<dbReference type="SUPFAM" id="SSF50685">
    <property type="entry name" value="Barwin-like endoglucanases"/>
    <property type="match status" value="1"/>
</dbReference>
<dbReference type="InterPro" id="IPR049818">
    <property type="entry name" value="Expansin_EXLX1-like"/>
</dbReference>
<dbReference type="Pfam" id="PF03330">
    <property type="entry name" value="DPBB_1"/>
    <property type="match status" value="1"/>
</dbReference>
<protein>
    <submittedName>
        <fullName evidence="4">Peptidoglycan-binding domain-containing protein, expansin</fullName>
    </submittedName>
</protein>
<gene>
    <name evidence="4" type="ORF">SAMN02982996_00816</name>
</gene>
<feature type="chain" id="PRO_5010526080" evidence="2">
    <location>
        <begin position="26"/>
        <end position="232"/>
    </location>
</feature>
<accession>A0A1H3XZM7</accession>
<dbReference type="GeneID" id="97763735"/>
<keyword evidence="5" id="KW-1185">Reference proteome</keyword>